<name>A0A8T1V1M6_9STRA</name>
<evidence type="ECO:0000313" key="3">
    <source>
        <dbReference type="Proteomes" id="UP000688947"/>
    </source>
</evidence>
<organism evidence="2 3">
    <name type="scientific">Phytophthora cactorum</name>
    <dbReference type="NCBI Taxonomy" id="29920"/>
    <lineage>
        <taxon>Eukaryota</taxon>
        <taxon>Sar</taxon>
        <taxon>Stramenopiles</taxon>
        <taxon>Oomycota</taxon>
        <taxon>Peronosporomycetes</taxon>
        <taxon>Peronosporales</taxon>
        <taxon>Peronosporaceae</taxon>
        <taxon>Phytophthora</taxon>
    </lineage>
</organism>
<dbReference type="EMBL" id="JAENGZ010000019">
    <property type="protein sequence ID" value="KAG6973465.1"/>
    <property type="molecule type" value="Genomic_DNA"/>
</dbReference>
<dbReference type="PANTHER" id="PTHR34615:SF1">
    <property type="entry name" value="PX DOMAIN-CONTAINING PROTEIN"/>
    <property type="match status" value="1"/>
</dbReference>
<accession>A0A8T1V1M6</accession>
<dbReference type="Proteomes" id="UP000688947">
    <property type="component" value="Unassembled WGS sequence"/>
</dbReference>
<dbReference type="OrthoDB" id="97155at2759"/>
<dbReference type="AlphaFoldDB" id="A0A8T1V1M6"/>
<gene>
    <name evidence="2" type="ORF">JG687_00000872</name>
</gene>
<comment type="caution">
    <text evidence="2">The sequence shown here is derived from an EMBL/GenBank/DDBJ whole genome shotgun (WGS) entry which is preliminary data.</text>
</comment>
<proteinExistence type="predicted"/>
<feature type="region of interest" description="Disordered" evidence="1">
    <location>
        <begin position="132"/>
        <end position="183"/>
    </location>
</feature>
<protein>
    <submittedName>
        <fullName evidence="2">Uncharacterized protein</fullName>
    </submittedName>
</protein>
<dbReference type="VEuPathDB" id="FungiDB:PC110_g22983"/>
<dbReference type="VEuPathDB" id="FungiDB:PC110_g17904"/>
<reference evidence="2" key="1">
    <citation type="submission" date="2021-01" db="EMBL/GenBank/DDBJ databases">
        <title>Phytophthora aleatoria, a newly-described species from Pinus radiata is distinct from Phytophthora cactorum isolates based on comparative genomics.</title>
        <authorList>
            <person name="Mcdougal R."/>
            <person name="Panda P."/>
            <person name="Williams N."/>
            <person name="Studholme D.J."/>
        </authorList>
    </citation>
    <scope>NUCLEOTIDE SEQUENCE</scope>
    <source>
        <strain evidence="2">NZFS 3830</strain>
    </source>
</reference>
<sequence>MEEVLFLLLLDDDDAISSDAVEDVLLLNTVPPERPIIPDLRFSVTELIDADCELLFRFDESGVLALCRYFALPELVITERRDKAHSSEALCILLYRLSYPKRLYDMVKLFGRSTGQLCRIIKHMAAAMERPQRAYASRMHRPQDVTNEGSGRSDSDSSWDVDSADTSSSSASVGDSGLSDTSRSRTSEFESWESFHAYLDLNQKETYQINACIQVVSDSPVKFAVCVTKIALTHNHNVGLRSYKHYPSSRLTVNDKVLDTVDSLRKPGAKTKNIFKFIVENSDSNPNPQDVQTLVQNLKNRAQGVTTRSQHVKKGLY</sequence>
<feature type="compositionally biased region" description="Low complexity" evidence="1">
    <location>
        <begin position="164"/>
        <end position="180"/>
    </location>
</feature>
<evidence type="ECO:0000256" key="1">
    <source>
        <dbReference type="SAM" id="MobiDB-lite"/>
    </source>
</evidence>
<dbReference type="PANTHER" id="PTHR34615">
    <property type="entry name" value="PX DOMAIN-CONTAINING PROTEIN"/>
    <property type="match status" value="1"/>
</dbReference>
<evidence type="ECO:0000313" key="2">
    <source>
        <dbReference type="EMBL" id="KAG6973465.1"/>
    </source>
</evidence>